<name>A0AB39KRJ6_9CAUL</name>
<dbReference type="Gene3D" id="2.150.10.10">
    <property type="entry name" value="Serralysin-like metalloprotease, C-terminal"/>
    <property type="match status" value="1"/>
</dbReference>
<keyword evidence="5" id="KW-0677">Repeat</keyword>
<dbReference type="CDD" id="cd04277">
    <property type="entry name" value="ZnMc_serralysin_like"/>
    <property type="match status" value="1"/>
</dbReference>
<dbReference type="SMART" id="SM00235">
    <property type="entry name" value="ZnMc"/>
    <property type="match status" value="1"/>
</dbReference>
<dbReference type="InterPro" id="IPR034033">
    <property type="entry name" value="Serralysin-like"/>
</dbReference>
<protein>
    <submittedName>
        <fullName evidence="7">M10 family metallopeptidase C-terminal domain-containing protein</fullName>
    </submittedName>
</protein>
<dbReference type="GO" id="GO:0006508">
    <property type="term" value="P:proteolysis"/>
    <property type="evidence" value="ECO:0007669"/>
    <property type="project" value="InterPro"/>
</dbReference>
<evidence type="ECO:0000256" key="4">
    <source>
        <dbReference type="ARBA" id="ARBA00022525"/>
    </source>
</evidence>
<comment type="subcellular location">
    <subcellularLocation>
        <location evidence="2">Secreted</location>
    </subcellularLocation>
</comment>
<dbReference type="InterPro" id="IPR011049">
    <property type="entry name" value="Serralysin-like_metalloprot_C"/>
</dbReference>
<dbReference type="EMBL" id="CP158375">
    <property type="protein sequence ID" value="XDO95989.1"/>
    <property type="molecule type" value="Genomic_DNA"/>
</dbReference>
<dbReference type="SUPFAM" id="SSF51120">
    <property type="entry name" value="beta-Roll"/>
    <property type="match status" value="1"/>
</dbReference>
<evidence type="ECO:0000259" key="6">
    <source>
        <dbReference type="SMART" id="SM00235"/>
    </source>
</evidence>
<evidence type="ECO:0000256" key="3">
    <source>
        <dbReference type="ARBA" id="ARBA00009490"/>
    </source>
</evidence>
<reference evidence="7" key="1">
    <citation type="submission" date="2024-06" db="EMBL/GenBank/DDBJ databases">
        <title>Caulobacter inopinatus, sp. nov.</title>
        <authorList>
            <person name="Donachie S.P."/>
        </authorList>
    </citation>
    <scope>NUCLEOTIDE SEQUENCE</scope>
    <source>
        <strain evidence="7">73W</strain>
    </source>
</reference>
<evidence type="ECO:0000313" key="7">
    <source>
        <dbReference type="EMBL" id="XDO95989.1"/>
    </source>
</evidence>
<dbReference type="SUPFAM" id="SSF55486">
    <property type="entry name" value="Metalloproteases ('zincins'), catalytic domain"/>
    <property type="match status" value="1"/>
</dbReference>
<dbReference type="Gene3D" id="3.40.390.10">
    <property type="entry name" value="Collagenase (Catalytic Domain)"/>
    <property type="match status" value="1"/>
</dbReference>
<dbReference type="InterPro" id="IPR024079">
    <property type="entry name" value="MetalloPept_cat_dom_sf"/>
</dbReference>
<dbReference type="Pfam" id="PF19198">
    <property type="entry name" value="RsaA_NTD"/>
    <property type="match status" value="1"/>
</dbReference>
<dbReference type="RefSeq" id="WP_369058845.1">
    <property type="nucleotide sequence ID" value="NZ_CP158375.1"/>
</dbReference>
<comment type="cofactor">
    <cofactor evidence="1">
        <name>Ca(2+)</name>
        <dbReference type="ChEBI" id="CHEBI:29108"/>
    </cofactor>
</comment>
<dbReference type="GO" id="GO:0005615">
    <property type="term" value="C:extracellular space"/>
    <property type="evidence" value="ECO:0007669"/>
    <property type="project" value="InterPro"/>
</dbReference>
<gene>
    <name evidence="7" type="ORF">ABOZ73_14480</name>
</gene>
<dbReference type="InterPro" id="IPR001343">
    <property type="entry name" value="Hemolysn_Ca-bd"/>
</dbReference>
<organism evidence="7">
    <name type="scientific">Caulobacter sp. 73W</name>
    <dbReference type="NCBI Taxonomy" id="3161137"/>
    <lineage>
        <taxon>Bacteria</taxon>
        <taxon>Pseudomonadati</taxon>
        <taxon>Pseudomonadota</taxon>
        <taxon>Alphaproteobacteria</taxon>
        <taxon>Caulobacterales</taxon>
        <taxon>Caulobacteraceae</taxon>
        <taxon>Caulobacter</taxon>
    </lineage>
</organism>
<dbReference type="AlphaFoldDB" id="A0AB39KRJ6"/>
<dbReference type="Pfam" id="PF08548">
    <property type="entry name" value="Peptidase_M10_C"/>
    <property type="match status" value="1"/>
</dbReference>
<dbReference type="PRINTS" id="PR00313">
    <property type="entry name" value="CABNDNGRPT"/>
</dbReference>
<evidence type="ECO:0000256" key="2">
    <source>
        <dbReference type="ARBA" id="ARBA00004613"/>
    </source>
</evidence>
<dbReference type="GO" id="GO:0008237">
    <property type="term" value="F:metallopeptidase activity"/>
    <property type="evidence" value="ECO:0007669"/>
    <property type="project" value="InterPro"/>
</dbReference>
<keyword evidence="4" id="KW-0964">Secreted</keyword>
<dbReference type="Pfam" id="PF00353">
    <property type="entry name" value="HemolysinCabind"/>
    <property type="match status" value="1"/>
</dbReference>
<sequence length="661" mass="69155">MAFESEWQTCGCAACAAGVTAHETLAAGDGSLSAAAANKPVWSTDKIITNYDRNNLSWSSGIVQFSFMTSGPLSVGADFKALTAEERNYTRAAFDLISDVINLKFVETVDDGASIGRIRLGADNGAADYEWGHASWRSSGSSLRSAEVWLNPDAVAERKWFYGGYNFMALMHEIVHGLGALHPGDYNANGGKITYADHATFMQDSRQYTIMSYFQASETGADFLFDADNAIYSGSTLLLHDVAGLQAMYGANMSTRTGDTVYGFNSTAGRASYDFSLTKQPIVTLWDGGGNDTLDLSGTNLVSRIDLNAGAFSDALSMTKNISIAYGVTIENARGGGGNDSITGNAADNKLEGRGGNDAIDGGAGTDTAVYSGARANYSWTTAADGTITIRDLRSGAPDGTDTLKAIEKLQFSDITIALAGGANAAPTASLDAAFANIMRHAPSSEAERALLTNLTTQVATGQINQAQAYEKIVDAAAGTTKVAALAYQFFVGSTPSEGGMDYLLTNAGGNANHLNSAYYTAFNVENRYINFAVNLGKQGEGKDGFLSIYGALSFDDAVSKAYATIFGAAPAATRVDQILDADIGGGMTRLDYFASYGGDRGIGAKAAMVGWLLTEAEKAGVGVYAKALDAYLMDLADGAAFGVNLIGAYGSAAFIHSDLG</sequence>
<feature type="domain" description="Peptidase metallopeptidase" evidence="6">
    <location>
        <begin position="54"/>
        <end position="227"/>
    </location>
</feature>
<evidence type="ECO:0000256" key="1">
    <source>
        <dbReference type="ARBA" id="ARBA00001913"/>
    </source>
</evidence>
<dbReference type="GO" id="GO:0005509">
    <property type="term" value="F:calcium ion binding"/>
    <property type="evidence" value="ECO:0007669"/>
    <property type="project" value="InterPro"/>
</dbReference>
<comment type="similarity">
    <text evidence="3">Belongs to the peptidase M10B family.</text>
</comment>
<dbReference type="GO" id="GO:0008270">
    <property type="term" value="F:zinc ion binding"/>
    <property type="evidence" value="ECO:0007669"/>
    <property type="project" value="InterPro"/>
</dbReference>
<accession>A0AB39KRJ6</accession>
<dbReference type="InterPro" id="IPR013858">
    <property type="entry name" value="Peptidase_M10B_C"/>
</dbReference>
<dbReference type="InterPro" id="IPR006026">
    <property type="entry name" value="Peptidase_Metallo"/>
</dbReference>
<evidence type="ECO:0000256" key="5">
    <source>
        <dbReference type="ARBA" id="ARBA00022737"/>
    </source>
</evidence>
<proteinExistence type="inferred from homology"/>